<keyword evidence="10" id="KW-1185">Reference proteome</keyword>
<dbReference type="SMART" id="SM00355">
    <property type="entry name" value="ZnF_C2H2"/>
    <property type="match status" value="5"/>
</dbReference>
<dbReference type="PROSITE" id="PS00028">
    <property type="entry name" value="ZINC_FINGER_C2H2_1"/>
    <property type="match status" value="2"/>
</dbReference>
<keyword evidence="5" id="KW-0862">Zinc</keyword>
<dbReference type="SUPFAM" id="SSF57667">
    <property type="entry name" value="beta-beta-alpha zinc fingers"/>
    <property type="match status" value="3"/>
</dbReference>
<dbReference type="GO" id="GO:0000981">
    <property type="term" value="F:DNA-binding transcription factor activity, RNA polymerase II-specific"/>
    <property type="evidence" value="ECO:0007669"/>
    <property type="project" value="TreeGrafter"/>
</dbReference>
<dbReference type="Pfam" id="PF00096">
    <property type="entry name" value="zf-C2H2"/>
    <property type="match status" value="2"/>
</dbReference>
<dbReference type="GO" id="GO:0005634">
    <property type="term" value="C:nucleus"/>
    <property type="evidence" value="ECO:0007669"/>
    <property type="project" value="UniProtKB-SubCell"/>
</dbReference>
<feature type="domain" description="C2H2-type" evidence="8">
    <location>
        <begin position="248"/>
        <end position="275"/>
    </location>
</feature>
<protein>
    <recommendedName>
        <fullName evidence="8">C2H2-type domain-containing protein</fullName>
    </recommendedName>
</protein>
<feature type="domain" description="C2H2-type" evidence="8">
    <location>
        <begin position="331"/>
        <end position="355"/>
    </location>
</feature>
<dbReference type="PROSITE" id="PS50157">
    <property type="entry name" value="ZINC_FINGER_C2H2_2"/>
    <property type="match status" value="4"/>
</dbReference>
<name>A0AAN9A109_HALRR</name>
<evidence type="ECO:0000256" key="4">
    <source>
        <dbReference type="ARBA" id="ARBA00022771"/>
    </source>
</evidence>
<dbReference type="InterPro" id="IPR013087">
    <property type="entry name" value="Znf_C2H2_type"/>
</dbReference>
<feature type="domain" description="C2H2-type" evidence="8">
    <location>
        <begin position="275"/>
        <end position="302"/>
    </location>
</feature>
<dbReference type="EMBL" id="JAXCGZ010009734">
    <property type="protein sequence ID" value="KAK7076296.1"/>
    <property type="molecule type" value="Genomic_DNA"/>
</dbReference>
<keyword evidence="2" id="KW-0479">Metal-binding</keyword>
<dbReference type="Gene3D" id="3.30.160.60">
    <property type="entry name" value="Classic Zinc Finger"/>
    <property type="match status" value="3"/>
</dbReference>
<keyword evidence="4 7" id="KW-0863">Zinc-finger</keyword>
<dbReference type="PANTHER" id="PTHR24394">
    <property type="entry name" value="ZINC FINGER PROTEIN"/>
    <property type="match status" value="1"/>
</dbReference>
<feature type="domain" description="C2H2-type" evidence="8">
    <location>
        <begin position="303"/>
        <end position="330"/>
    </location>
</feature>
<dbReference type="FunFam" id="3.30.160.60:FF:000446">
    <property type="entry name" value="Zinc finger protein"/>
    <property type="match status" value="1"/>
</dbReference>
<dbReference type="PANTHER" id="PTHR24394:SF29">
    <property type="entry name" value="MYONEURIN"/>
    <property type="match status" value="1"/>
</dbReference>
<evidence type="ECO:0000256" key="7">
    <source>
        <dbReference type="PROSITE-ProRule" id="PRU00042"/>
    </source>
</evidence>
<evidence type="ECO:0000313" key="10">
    <source>
        <dbReference type="Proteomes" id="UP001381693"/>
    </source>
</evidence>
<comment type="caution">
    <text evidence="9">The sequence shown here is derived from an EMBL/GenBank/DDBJ whole genome shotgun (WGS) entry which is preliminary data.</text>
</comment>
<keyword evidence="6" id="KW-0539">Nucleus</keyword>
<gene>
    <name evidence="9" type="ORF">SK128_014874</name>
</gene>
<evidence type="ECO:0000313" key="9">
    <source>
        <dbReference type="EMBL" id="KAK7076296.1"/>
    </source>
</evidence>
<dbReference type="FunFam" id="3.30.160.60:FF:000625">
    <property type="entry name" value="Zinc finger protein 536"/>
    <property type="match status" value="1"/>
</dbReference>
<keyword evidence="3" id="KW-0677">Repeat</keyword>
<dbReference type="InterPro" id="IPR036236">
    <property type="entry name" value="Znf_C2H2_sf"/>
</dbReference>
<comment type="subcellular location">
    <subcellularLocation>
        <location evidence="1">Nucleus</location>
    </subcellularLocation>
</comment>
<evidence type="ECO:0000259" key="8">
    <source>
        <dbReference type="PROSITE" id="PS50157"/>
    </source>
</evidence>
<evidence type="ECO:0000256" key="1">
    <source>
        <dbReference type="ARBA" id="ARBA00004123"/>
    </source>
</evidence>
<evidence type="ECO:0000256" key="2">
    <source>
        <dbReference type="ARBA" id="ARBA00022723"/>
    </source>
</evidence>
<sequence length="355" mass="40707">MGSFVTLDLYCLSSLMESCHNCSSGKVARVSISESLAVRIETKVIRPITFLCCGMILNAEGAIFWHSDEITSDSISNHTPILNKDQELQPVENDVVAQRRKEEKEEKNAIENVIVKCEEKTIMEKVDNEEDSVKILVEEDPLLLDPSSSTTLINKSSLITKSYSRHSEESENLISNSIRKNLIGILTHQDAVESVANENAKGTHSSPRKRKYPDSFTCEFCGRIFTGKNRAYLFYYHRNKEHTQAMVFRCDICLKDFYGDRELLSHMTTHKDPGHVCHLCGQKLSSSKHLKTHLLIHETSKQYTCEFCDKTFRRKDHLRVHKRIHTGERPYQCKLCGSAYPQKHQLKLHLKKCSM</sequence>
<proteinExistence type="predicted"/>
<dbReference type="AlphaFoldDB" id="A0AAN9A109"/>
<dbReference type="Proteomes" id="UP001381693">
    <property type="component" value="Unassembled WGS sequence"/>
</dbReference>
<evidence type="ECO:0000256" key="6">
    <source>
        <dbReference type="ARBA" id="ARBA00023242"/>
    </source>
</evidence>
<reference evidence="9 10" key="1">
    <citation type="submission" date="2023-11" db="EMBL/GenBank/DDBJ databases">
        <title>Halocaridina rubra genome assembly.</title>
        <authorList>
            <person name="Smith C."/>
        </authorList>
    </citation>
    <scope>NUCLEOTIDE SEQUENCE [LARGE SCALE GENOMIC DNA]</scope>
    <source>
        <strain evidence="9">EP-1</strain>
        <tissue evidence="9">Whole</tissue>
    </source>
</reference>
<evidence type="ECO:0000256" key="3">
    <source>
        <dbReference type="ARBA" id="ARBA00022737"/>
    </source>
</evidence>
<dbReference type="GO" id="GO:0008270">
    <property type="term" value="F:zinc ion binding"/>
    <property type="evidence" value="ECO:0007669"/>
    <property type="project" value="UniProtKB-KW"/>
</dbReference>
<accession>A0AAN9A109</accession>
<organism evidence="9 10">
    <name type="scientific">Halocaridina rubra</name>
    <name type="common">Hawaiian red shrimp</name>
    <dbReference type="NCBI Taxonomy" id="373956"/>
    <lineage>
        <taxon>Eukaryota</taxon>
        <taxon>Metazoa</taxon>
        <taxon>Ecdysozoa</taxon>
        <taxon>Arthropoda</taxon>
        <taxon>Crustacea</taxon>
        <taxon>Multicrustacea</taxon>
        <taxon>Malacostraca</taxon>
        <taxon>Eumalacostraca</taxon>
        <taxon>Eucarida</taxon>
        <taxon>Decapoda</taxon>
        <taxon>Pleocyemata</taxon>
        <taxon>Caridea</taxon>
        <taxon>Atyoidea</taxon>
        <taxon>Atyidae</taxon>
        <taxon>Halocaridina</taxon>
    </lineage>
</organism>
<evidence type="ECO:0000256" key="5">
    <source>
        <dbReference type="ARBA" id="ARBA00022833"/>
    </source>
</evidence>